<reference evidence="1 2" key="1">
    <citation type="submission" date="2017-11" db="EMBL/GenBank/DDBJ databases">
        <title>De-novo sequencing of pomegranate (Punica granatum L.) genome.</title>
        <authorList>
            <person name="Akparov Z."/>
            <person name="Amiraslanov A."/>
            <person name="Hajiyeva S."/>
            <person name="Abbasov M."/>
            <person name="Kaur K."/>
            <person name="Hamwieh A."/>
            <person name="Solovyev V."/>
            <person name="Salamov A."/>
            <person name="Braich B."/>
            <person name="Kosarev P."/>
            <person name="Mahmoud A."/>
            <person name="Hajiyev E."/>
            <person name="Babayeva S."/>
            <person name="Izzatullayeva V."/>
            <person name="Mammadov A."/>
            <person name="Mammadov A."/>
            <person name="Sharifova S."/>
            <person name="Ojaghi J."/>
            <person name="Eynullazada K."/>
            <person name="Bayramov B."/>
            <person name="Abdulazimova A."/>
            <person name="Shahmuradov I."/>
        </authorList>
    </citation>
    <scope>NUCLEOTIDE SEQUENCE [LARGE SCALE GENOMIC DNA]</scope>
    <source>
        <strain evidence="2">cv. AG2017</strain>
        <tissue evidence="1">Leaf</tissue>
    </source>
</reference>
<dbReference type="Proteomes" id="UP000233551">
    <property type="component" value="Unassembled WGS sequence"/>
</dbReference>
<comment type="caution">
    <text evidence="1">The sequence shown here is derived from an EMBL/GenBank/DDBJ whole genome shotgun (WGS) entry which is preliminary data.</text>
</comment>
<dbReference type="EMBL" id="PGOL01008785">
    <property type="protein sequence ID" value="PKI31450.1"/>
    <property type="molecule type" value="Genomic_DNA"/>
</dbReference>
<keyword evidence="2" id="KW-1185">Reference proteome</keyword>
<organism evidence="1 2">
    <name type="scientific">Punica granatum</name>
    <name type="common">Pomegranate</name>
    <dbReference type="NCBI Taxonomy" id="22663"/>
    <lineage>
        <taxon>Eukaryota</taxon>
        <taxon>Viridiplantae</taxon>
        <taxon>Streptophyta</taxon>
        <taxon>Embryophyta</taxon>
        <taxon>Tracheophyta</taxon>
        <taxon>Spermatophyta</taxon>
        <taxon>Magnoliopsida</taxon>
        <taxon>eudicotyledons</taxon>
        <taxon>Gunneridae</taxon>
        <taxon>Pentapetalae</taxon>
        <taxon>rosids</taxon>
        <taxon>malvids</taxon>
        <taxon>Myrtales</taxon>
        <taxon>Lythraceae</taxon>
        <taxon>Punica</taxon>
    </lineage>
</organism>
<name>A0A2I0HIX4_PUNGR</name>
<evidence type="ECO:0000313" key="2">
    <source>
        <dbReference type="Proteomes" id="UP000233551"/>
    </source>
</evidence>
<accession>A0A2I0HIX4</accession>
<gene>
    <name evidence="1" type="ORF">CRG98_048163</name>
</gene>
<dbReference type="AlphaFoldDB" id="A0A2I0HIX4"/>
<sequence length="111" mass="12347">MTKETISRIHGEEGIWTYSDGGRREVRRQWLPLREILVAVFIDPPVAHGLVSRGSGRCLSHRVAGEGEASATEGKGLKVKTTAIWPHRSCKEEMDNYDLRGSLLPPSLPQI</sequence>
<evidence type="ECO:0000313" key="1">
    <source>
        <dbReference type="EMBL" id="PKI31450.1"/>
    </source>
</evidence>
<protein>
    <submittedName>
        <fullName evidence="1">Uncharacterized protein</fullName>
    </submittedName>
</protein>
<proteinExistence type="predicted"/>